<accession>A0A8C0PAS1</accession>
<sequence>MRSPPAPRPAPSRPRPQQAPPLAPRPRPLPLPAGRGRRAAAAGARAGSGRGCGEVAGPPPDAPRGRAALRRRPAPGPPSSRLAVRLGRRLARVPASSPPRPEAAAVRSASRSEEVYWSKMEASVILPILKKKLAFLSGGKDRRSGLILTIPLCLEQTNMDELSVTLDYLLSIPSEKCKARGFTVIVDGRKSQWNVVKTVVLMLQMTCLGLAV</sequence>
<feature type="region of interest" description="Disordered" evidence="1">
    <location>
        <begin position="1"/>
        <end position="85"/>
    </location>
</feature>
<name>A0A8C0PAS1_CANLF</name>
<reference evidence="2" key="2">
    <citation type="submission" date="2025-08" db="UniProtKB">
        <authorList>
            <consortium name="Ensembl"/>
        </authorList>
    </citation>
    <scope>IDENTIFICATION</scope>
</reference>
<evidence type="ECO:0008006" key="4">
    <source>
        <dbReference type="Google" id="ProtNLM"/>
    </source>
</evidence>
<dbReference type="AlphaFoldDB" id="A0A8C0PAS1"/>
<feature type="compositionally biased region" description="Pro residues" evidence="1">
    <location>
        <begin position="1"/>
        <end position="31"/>
    </location>
</feature>
<dbReference type="PANTHER" id="PTHR46607:SF1">
    <property type="entry name" value="SEC14 DOMAIN AND SPECTRIN REPEAT-CONTAINING PROTEIN 1"/>
    <property type="match status" value="1"/>
</dbReference>
<evidence type="ECO:0000313" key="2">
    <source>
        <dbReference type="Ensembl" id="ENSCAFP00030036804.1"/>
    </source>
</evidence>
<evidence type="ECO:0000256" key="1">
    <source>
        <dbReference type="SAM" id="MobiDB-lite"/>
    </source>
</evidence>
<evidence type="ECO:0000313" key="3">
    <source>
        <dbReference type="Proteomes" id="UP000694429"/>
    </source>
</evidence>
<dbReference type="Proteomes" id="UP000694429">
    <property type="component" value="Chromosome 36"/>
</dbReference>
<dbReference type="Ensembl" id="ENSCAFT00030042188.1">
    <property type="protein sequence ID" value="ENSCAFP00030036804.1"/>
    <property type="gene ID" value="ENSCAFG00030022807.1"/>
</dbReference>
<organism evidence="2 3">
    <name type="scientific">Canis lupus familiaris</name>
    <name type="common">Dog</name>
    <name type="synonym">Canis familiaris</name>
    <dbReference type="NCBI Taxonomy" id="9615"/>
    <lineage>
        <taxon>Eukaryota</taxon>
        <taxon>Metazoa</taxon>
        <taxon>Chordata</taxon>
        <taxon>Craniata</taxon>
        <taxon>Vertebrata</taxon>
        <taxon>Euteleostomi</taxon>
        <taxon>Mammalia</taxon>
        <taxon>Eutheria</taxon>
        <taxon>Laurasiatheria</taxon>
        <taxon>Carnivora</taxon>
        <taxon>Caniformia</taxon>
        <taxon>Canidae</taxon>
        <taxon>Canis</taxon>
    </lineage>
</organism>
<protein>
    <recommendedName>
        <fullName evidence="4">SEC14 and spectrin domain containing 1</fullName>
    </recommendedName>
</protein>
<proteinExistence type="predicted"/>
<reference evidence="2" key="1">
    <citation type="submission" date="2019-03" db="EMBL/GenBank/DDBJ databases">
        <authorList>
            <person name="Warren W.C."/>
            <person name="Johnson G.S."/>
        </authorList>
    </citation>
    <scope>NUCLEOTIDE SEQUENCE [LARGE SCALE GENOMIC DNA]</scope>
    <source>
        <strain evidence="2">Basenji</strain>
    </source>
</reference>
<dbReference type="PANTHER" id="PTHR46607">
    <property type="entry name" value="SEC14 DOMAIN AND SPECTRIN REPEAT-CONTAINING PROTEIN 1"/>
    <property type="match status" value="1"/>
</dbReference>